<feature type="compositionally biased region" description="Low complexity" evidence="1">
    <location>
        <begin position="662"/>
        <end position="678"/>
    </location>
</feature>
<dbReference type="Proteomes" id="UP001642540">
    <property type="component" value="Unassembled WGS sequence"/>
</dbReference>
<comment type="caution">
    <text evidence="4">The sequence shown here is derived from an EMBL/GenBank/DDBJ whole genome shotgun (WGS) entry which is preliminary data.</text>
</comment>
<dbReference type="PANTHER" id="PTHR31650">
    <property type="entry name" value="O-ACYLTRANSFERASE (WSD1-LIKE) FAMILY PROTEIN"/>
    <property type="match status" value="1"/>
</dbReference>
<reference evidence="4 5" key="1">
    <citation type="submission" date="2024-08" db="EMBL/GenBank/DDBJ databases">
        <authorList>
            <person name="Cucini C."/>
            <person name="Frati F."/>
        </authorList>
    </citation>
    <scope>NUCLEOTIDE SEQUENCE [LARGE SCALE GENOMIC DNA]</scope>
</reference>
<dbReference type="InterPro" id="IPR009721">
    <property type="entry name" value="O-acyltransferase_WSD1_C"/>
</dbReference>
<proteinExistence type="predicted"/>
<evidence type="ECO:0000259" key="3">
    <source>
        <dbReference type="Pfam" id="PF06974"/>
    </source>
</evidence>
<keyword evidence="2" id="KW-0812">Transmembrane</keyword>
<feature type="transmembrane region" description="Helical" evidence="2">
    <location>
        <begin position="67"/>
        <end position="89"/>
    </location>
</feature>
<name>A0ABP1QHZ1_9HEXA</name>
<dbReference type="EMBL" id="CAXLJM020000028">
    <property type="protein sequence ID" value="CAL8097011.1"/>
    <property type="molecule type" value="Genomic_DNA"/>
</dbReference>
<evidence type="ECO:0000256" key="1">
    <source>
        <dbReference type="SAM" id="MobiDB-lite"/>
    </source>
</evidence>
<evidence type="ECO:0000313" key="5">
    <source>
        <dbReference type="Proteomes" id="UP001642540"/>
    </source>
</evidence>
<accession>A0ABP1QHZ1</accession>
<evidence type="ECO:0000313" key="4">
    <source>
        <dbReference type="EMBL" id="CAL8097011.1"/>
    </source>
</evidence>
<gene>
    <name evidence="4" type="ORF">ODALV1_LOCUS9517</name>
</gene>
<protein>
    <recommendedName>
        <fullName evidence="3">O-acyltransferase WSD1 C-terminal domain-containing protein</fullName>
    </recommendedName>
</protein>
<organism evidence="4 5">
    <name type="scientific">Orchesella dallaii</name>
    <dbReference type="NCBI Taxonomy" id="48710"/>
    <lineage>
        <taxon>Eukaryota</taxon>
        <taxon>Metazoa</taxon>
        <taxon>Ecdysozoa</taxon>
        <taxon>Arthropoda</taxon>
        <taxon>Hexapoda</taxon>
        <taxon>Collembola</taxon>
        <taxon>Entomobryomorpha</taxon>
        <taxon>Entomobryoidea</taxon>
        <taxon>Orchesellidae</taxon>
        <taxon>Orchesellinae</taxon>
        <taxon>Orchesella</taxon>
    </lineage>
</organism>
<keyword evidence="5" id="KW-1185">Reference proteome</keyword>
<keyword evidence="2" id="KW-1133">Transmembrane helix</keyword>
<evidence type="ECO:0000256" key="2">
    <source>
        <dbReference type="SAM" id="Phobius"/>
    </source>
</evidence>
<dbReference type="InterPro" id="IPR045034">
    <property type="entry name" value="O-acyltransferase_WSD1-like"/>
</dbReference>
<sequence length="699" mass="78539">MSPSLTFSPSPTIKDLDACSSLKSSRQLSSSSPLGNVRIDITSPNNVTVLDEKGSQKFSKITKVKGYFCQIGLFVLDLFAGFFCYIFGIALLFNVLIAAAFSWTLRLVVRLIFATFYTRSKCERYKLIERGADALWAVETGFGASCSNIVIGLTCKGYPNLEKIVRTFETKVLNFKTRLRVRKEDGAYIQEESGEEYEPYEKLRWIIVEKFLFFCLKKDLGFCAKNHFTMEVIEDENEELEARMQKVMEKCITTRMSQEMPQWRFRIVTKKDINKVQNGTETPEYGIVFTIHHSYGDGISWVQMFRYAFADHPVKPSIDPMGKSPSLSSHYFSSSEPLATRVFRWIQTILLFPHYFSRQMIYVWRETNFFHGPFVKNNGTCRWNSSLSMKQIKAIRVPTAPSAPDALDKNDLKAGAMMTGIMKPAFTALLSSCITAAFTRLFRDYKARVPSKVLAILPYADLPYRTLHPLNNFYSYFLPIPTSVTNSRARLEKCDKYTKSFNPPPTKPVNTLIAHLCGIMISPLQKLVGISARSTVGFSNVPGPAERIHLFDGDEVTNLILFPPLKYRTAIVVGFISYGDHLTMSICVDETVSNHSVFATRFMEYFQEELQSLIQRSKLTAGDAAAVAAVNCSAVGTQPDGISGSIIMNHKTEEPLISGEMVSSASETSASTVTSPESNNNSRDFVVCIQQNGKRGLKS</sequence>
<dbReference type="PANTHER" id="PTHR31650:SF1">
    <property type="entry name" value="WAX ESTER SYNTHASE_DIACYLGLYCEROL ACYLTRANSFERASE 4-RELATED"/>
    <property type="match status" value="1"/>
</dbReference>
<feature type="domain" description="O-acyltransferase WSD1 C-terminal" evidence="3">
    <location>
        <begin position="471"/>
        <end position="612"/>
    </location>
</feature>
<dbReference type="Pfam" id="PF06974">
    <property type="entry name" value="WS_DGAT_C"/>
    <property type="match status" value="1"/>
</dbReference>
<keyword evidence="2" id="KW-0472">Membrane</keyword>
<feature type="region of interest" description="Disordered" evidence="1">
    <location>
        <begin position="661"/>
        <end position="684"/>
    </location>
</feature>